<reference evidence="3" key="1">
    <citation type="submission" date="2019-04" db="EMBL/GenBank/DDBJ databases">
        <title>Friends and foes A comparative genomics studyof 23 Aspergillus species from section Flavi.</title>
        <authorList>
            <consortium name="DOE Joint Genome Institute"/>
            <person name="Kjaerbolling I."/>
            <person name="Vesth T."/>
            <person name="Frisvad J.C."/>
            <person name="Nybo J.L."/>
            <person name="Theobald S."/>
            <person name="Kildgaard S."/>
            <person name="Isbrandt T."/>
            <person name="Kuo A."/>
            <person name="Sato A."/>
            <person name="Lyhne E.K."/>
            <person name="Kogle M.E."/>
            <person name="Wiebenga A."/>
            <person name="Kun R.S."/>
            <person name="Lubbers R.J."/>
            <person name="Makela M.R."/>
            <person name="Barry K."/>
            <person name="Chovatia M."/>
            <person name="Clum A."/>
            <person name="Daum C."/>
            <person name="Haridas S."/>
            <person name="He G."/>
            <person name="LaButti K."/>
            <person name="Lipzen A."/>
            <person name="Mondo S."/>
            <person name="Riley R."/>
            <person name="Salamov A."/>
            <person name="Simmons B.A."/>
            <person name="Magnuson J.K."/>
            <person name="Henrissat B."/>
            <person name="Mortensen U.H."/>
            <person name="Larsen T.O."/>
            <person name="Devries R.P."/>
            <person name="Grigoriev I.V."/>
            <person name="Machida M."/>
            <person name="Baker S.E."/>
            <person name="Andersen M.R."/>
        </authorList>
    </citation>
    <scope>NUCLEOTIDE SEQUENCE [LARGE SCALE GENOMIC DNA]</scope>
    <source>
        <strain evidence="3">CBS 553.77</strain>
    </source>
</reference>
<name>A0A5N6YZV7_9EURO</name>
<evidence type="ECO:0000256" key="1">
    <source>
        <dbReference type="SAM" id="Phobius"/>
    </source>
</evidence>
<accession>A0A5N6YZV7</accession>
<dbReference type="Proteomes" id="UP000327118">
    <property type="component" value="Unassembled WGS sequence"/>
</dbReference>
<keyword evidence="1" id="KW-1133">Transmembrane helix</keyword>
<keyword evidence="3" id="KW-1185">Reference proteome</keyword>
<evidence type="ECO:0000313" key="2">
    <source>
        <dbReference type="EMBL" id="KAE8350932.1"/>
    </source>
</evidence>
<dbReference type="AlphaFoldDB" id="A0A5N6YZV7"/>
<keyword evidence="1" id="KW-0812">Transmembrane</keyword>
<sequence>MQPESLPTKKGDTTPKQHLHSLNILYVQIDPSIVSNLPSSDEFTRQMQLNLYIFFISRCLSIGPVLLIRMWI</sequence>
<dbReference type="EMBL" id="ML739196">
    <property type="protein sequence ID" value="KAE8350932.1"/>
    <property type="molecule type" value="Genomic_DNA"/>
</dbReference>
<keyword evidence="1" id="KW-0472">Membrane</keyword>
<evidence type="ECO:0000313" key="3">
    <source>
        <dbReference type="Proteomes" id="UP000327118"/>
    </source>
</evidence>
<proteinExistence type="predicted"/>
<organism evidence="2 3">
    <name type="scientific">Aspergillus coremiiformis</name>
    <dbReference type="NCBI Taxonomy" id="138285"/>
    <lineage>
        <taxon>Eukaryota</taxon>
        <taxon>Fungi</taxon>
        <taxon>Dikarya</taxon>
        <taxon>Ascomycota</taxon>
        <taxon>Pezizomycotina</taxon>
        <taxon>Eurotiomycetes</taxon>
        <taxon>Eurotiomycetidae</taxon>
        <taxon>Eurotiales</taxon>
        <taxon>Aspergillaceae</taxon>
        <taxon>Aspergillus</taxon>
        <taxon>Aspergillus subgen. Circumdati</taxon>
    </lineage>
</organism>
<feature type="transmembrane region" description="Helical" evidence="1">
    <location>
        <begin position="49"/>
        <end position="68"/>
    </location>
</feature>
<protein>
    <submittedName>
        <fullName evidence="2">Uncharacterized protein</fullName>
    </submittedName>
</protein>
<gene>
    <name evidence="2" type="ORF">BDV28DRAFT_138152</name>
</gene>